<dbReference type="Gene3D" id="1.10.443.10">
    <property type="entry name" value="Intergrase catalytic core"/>
    <property type="match status" value="1"/>
</dbReference>
<evidence type="ECO:0000313" key="6">
    <source>
        <dbReference type="Proteomes" id="UP000753908"/>
    </source>
</evidence>
<dbReference type="SUPFAM" id="SSF56349">
    <property type="entry name" value="DNA breaking-rejoining enzymes"/>
    <property type="match status" value="1"/>
</dbReference>
<dbReference type="GO" id="GO:0006310">
    <property type="term" value="P:DNA recombination"/>
    <property type="evidence" value="ECO:0007669"/>
    <property type="project" value="UniProtKB-KW"/>
</dbReference>
<dbReference type="InterPro" id="IPR050090">
    <property type="entry name" value="Tyrosine_recombinase_XerCD"/>
</dbReference>
<dbReference type="Pfam" id="PF00589">
    <property type="entry name" value="Phage_integrase"/>
    <property type="match status" value="1"/>
</dbReference>
<keyword evidence="3" id="KW-0233">DNA recombination</keyword>
<dbReference type="InterPro" id="IPR011010">
    <property type="entry name" value="DNA_brk_join_enz"/>
</dbReference>
<evidence type="ECO:0000256" key="1">
    <source>
        <dbReference type="ARBA" id="ARBA00008857"/>
    </source>
</evidence>
<dbReference type="GO" id="GO:0003677">
    <property type="term" value="F:DNA binding"/>
    <property type="evidence" value="ECO:0007669"/>
    <property type="project" value="UniProtKB-KW"/>
</dbReference>
<reference evidence="5" key="1">
    <citation type="submission" date="2021-05" db="EMBL/GenBank/DDBJ databases">
        <authorList>
            <person name="Pietrasiak N."/>
            <person name="Ward R."/>
            <person name="Stajich J.E."/>
            <person name="Kurbessoian T."/>
        </authorList>
    </citation>
    <scope>NUCLEOTIDE SEQUENCE</scope>
    <source>
        <strain evidence="5">CPER-KK1</strain>
    </source>
</reference>
<gene>
    <name evidence="5" type="ORF">KME25_28945</name>
</gene>
<comment type="caution">
    <text evidence="5">The sequence shown here is derived from an EMBL/GenBank/DDBJ whole genome shotgun (WGS) entry which is preliminary data.</text>
</comment>
<comment type="similarity">
    <text evidence="1">Belongs to the 'phage' integrase family.</text>
</comment>
<evidence type="ECO:0000256" key="2">
    <source>
        <dbReference type="ARBA" id="ARBA00023125"/>
    </source>
</evidence>
<dbReference type="CDD" id="cd00397">
    <property type="entry name" value="DNA_BRE_C"/>
    <property type="match status" value="1"/>
</dbReference>
<feature type="domain" description="Tyr recombinase" evidence="4">
    <location>
        <begin position="7"/>
        <end position="175"/>
    </location>
</feature>
<evidence type="ECO:0000313" key="5">
    <source>
        <dbReference type="EMBL" id="MBW4548433.1"/>
    </source>
</evidence>
<dbReference type="Proteomes" id="UP000753908">
    <property type="component" value="Unassembled WGS sequence"/>
</dbReference>
<dbReference type="PANTHER" id="PTHR30349">
    <property type="entry name" value="PHAGE INTEGRASE-RELATED"/>
    <property type="match status" value="1"/>
</dbReference>
<dbReference type="PROSITE" id="PS51898">
    <property type="entry name" value="TYR_RECOMBINASE"/>
    <property type="match status" value="1"/>
</dbReference>
<dbReference type="GO" id="GO:0015074">
    <property type="term" value="P:DNA integration"/>
    <property type="evidence" value="ECO:0007669"/>
    <property type="project" value="InterPro"/>
</dbReference>
<proteinExistence type="inferred from homology"/>
<dbReference type="EMBL" id="JAHHIF010000062">
    <property type="protein sequence ID" value="MBW4548433.1"/>
    <property type="molecule type" value="Genomic_DNA"/>
</dbReference>
<reference evidence="5" key="2">
    <citation type="journal article" date="2022" name="Microbiol. Resour. Announc.">
        <title>Metagenome Sequencing to Explore Phylogenomics of Terrestrial Cyanobacteria.</title>
        <authorList>
            <person name="Ward R.D."/>
            <person name="Stajich J.E."/>
            <person name="Johansen J.R."/>
            <person name="Huntemann M."/>
            <person name="Clum A."/>
            <person name="Foster B."/>
            <person name="Foster B."/>
            <person name="Roux S."/>
            <person name="Palaniappan K."/>
            <person name="Varghese N."/>
            <person name="Mukherjee S."/>
            <person name="Reddy T.B.K."/>
            <person name="Daum C."/>
            <person name="Copeland A."/>
            <person name="Chen I.A."/>
            <person name="Ivanova N.N."/>
            <person name="Kyrpides N.C."/>
            <person name="Shapiro N."/>
            <person name="Eloe-Fadrosh E.A."/>
            <person name="Pietrasiak N."/>
        </authorList>
    </citation>
    <scope>NUCLEOTIDE SEQUENCE</scope>
    <source>
        <strain evidence="5">CPER-KK1</strain>
    </source>
</reference>
<evidence type="ECO:0000256" key="3">
    <source>
        <dbReference type="ARBA" id="ARBA00023172"/>
    </source>
</evidence>
<organism evidence="5 6">
    <name type="scientific">Symplocastrum torsivum CPER-KK1</name>
    <dbReference type="NCBI Taxonomy" id="450513"/>
    <lineage>
        <taxon>Bacteria</taxon>
        <taxon>Bacillati</taxon>
        <taxon>Cyanobacteriota</taxon>
        <taxon>Cyanophyceae</taxon>
        <taxon>Oscillatoriophycideae</taxon>
        <taxon>Oscillatoriales</taxon>
        <taxon>Microcoleaceae</taxon>
        <taxon>Symplocastrum</taxon>
    </lineage>
</organism>
<protein>
    <submittedName>
        <fullName evidence="5">Site-specific integrase</fullName>
    </submittedName>
</protein>
<evidence type="ECO:0000259" key="4">
    <source>
        <dbReference type="PROSITE" id="PS51898"/>
    </source>
</evidence>
<dbReference type="InterPro" id="IPR013762">
    <property type="entry name" value="Integrase-like_cat_sf"/>
</dbReference>
<accession>A0A951PRK5</accession>
<keyword evidence="2" id="KW-0238">DNA-binding</keyword>
<dbReference type="PANTHER" id="PTHR30349:SF41">
    <property type="entry name" value="INTEGRASE_RECOMBINASE PROTEIN MJ0367-RELATED"/>
    <property type="match status" value="1"/>
</dbReference>
<name>A0A951PRK5_9CYAN</name>
<dbReference type="AlphaFoldDB" id="A0A951PRK5"/>
<dbReference type="InterPro" id="IPR002104">
    <property type="entry name" value="Integrase_catalytic"/>
</dbReference>
<sequence length="177" mass="19808">MKNNRNGQAEILREEQLEELFSVLSPKHKLLFSICYYSSCRVSEALQLQRADIIDNWIVFRASTTKTKKTREVRVPQKLFQIINEVGLPDKGYLFPNSAGGHISRQAADKALRQACEYIGLKGVSTHSFRRTGITKLHDAGVPLRTLQNRTGHASLANLALYVEVNQADVDAAGELL</sequence>